<accession>A0A087TBQ2</accession>
<name>A0A087TBQ2_STEMI</name>
<evidence type="ECO:0000313" key="2">
    <source>
        <dbReference type="EMBL" id="KFM62541.1"/>
    </source>
</evidence>
<protein>
    <submittedName>
        <fullName evidence="2">Uncharacterized protein</fullName>
    </submittedName>
</protein>
<proteinExistence type="predicted"/>
<gene>
    <name evidence="2" type="ORF">X975_20430</name>
</gene>
<evidence type="ECO:0000256" key="1">
    <source>
        <dbReference type="SAM" id="SignalP"/>
    </source>
</evidence>
<dbReference type="EMBL" id="KK114484">
    <property type="protein sequence ID" value="KFM62541.1"/>
    <property type="molecule type" value="Genomic_DNA"/>
</dbReference>
<dbReference type="OrthoDB" id="10441029at2759"/>
<organism evidence="2 3">
    <name type="scientific">Stegodyphus mimosarum</name>
    <name type="common">African social velvet spider</name>
    <dbReference type="NCBI Taxonomy" id="407821"/>
    <lineage>
        <taxon>Eukaryota</taxon>
        <taxon>Metazoa</taxon>
        <taxon>Ecdysozoa</taxon>
        <taxon>Arthropoda</taxon>
        <taxon>Chelicerata</taxon>
        <taxon>Arachnida</taxon>
        <taxon>Araneae</taxon>
        <taxon>Araneomorphae</taxon>
        <taxon>Entelegynae</taxon>
        <taxon>Eresoidea</taxon>
        <taxon>Eresidae</taxon>
        <taxon>Stegodyphus</taxon>
    </lineage>
</organism>
<evidence type="ECO:0000313" key="3">
    <source>
        <dbReference type="Proteomes" id="UP000054359"/>
    </source>
</evidence>
<dbReference type="AlphaFoldDB" id="A0A087TBQ2"/>
<keyword evidence="3" id="KW-1185">Reference proteome</keyword>
<feature type="chain" id="PRO_5001829493" evidence="1">
    <location>
        <begin position="18"/>
        <end position="383"/>
    </location>
</feature>
<feature type="signal peptide" evidence="1">
    <location>
        <begin position="1"/>
        <end position="17"/>
    </location>
</feature>
<dbReference type="Proteomes" id="UP000054359">
    <property type="component" value="Unassembled WGS sequence"/>
</dbReference>
<keyword evidence="1" id="KW-0732">Signal</keyword>
<feature type="non-terminal residue" evidence="2">
    <location>
        <position position="383"/>
    </location>
</feature>
<sequence>MLVKVIVFCIALSISQAVALFPTEERLDAPIHQTENVGVVTKAVAANPVTISYKTTIDHVAPVKETTAPMEVTSTRITSTTSEMANGLAGHNVVDGFLTSAGNGMGSGITDSGKGTVNNVLLGSSYGPGLGYGTNIGSYSLGGGVLANGLLGSRYGNEFGHGIGSSTLGSGISENNMLNTHNEAGVGHDVAQASLVAGGGILNNGLLATSADNGRGITTATFGHGISGSNLLNTQYNARIGHDIAETPIAVGGGMLGGGLLNSGLLGSGYFGNSLLSIGYGNEIGQETGINTLSMGNGVIGKGLLDTGYAGALDHGISSSPFTLESGVFGNSLLGTRYGYIFGHDMTTSLLGANEGYLGQGYGGILGFDSGNLNIGSGVMKTI</sequence>
<reference evidence="2 3" key="1">
    <citation type="submission" date="2013-11" db="EMBL/GenBank/DDBJ databases">
        <title>Genome sequencing of Stegodyphus mimosarum.</title>
        <authorList>
            <person name="Bechsgaard J."/>
        </authorList>
    </citation>
    <scope>NUCLEOTIDE SEQUENCE [LARGE SCALE GENOMIC DNA]</scope>
</reference>